<evidence type="ECO:0000259" key="1">
    <source>
        <dbReference type="PROSITE" id="PS51832"/>
    </source>
</evidence>
<dbReference type="Proteomes" id="UP000321832">
    <property type="component" value="Unassembled WGS sequence"/>
</dbReference>
<dbReference type="PANTHER" id="PTHR45228:SF1">
    <property type="entry name" value="CYCLIC DI-GMP PHOSPHODIESTERASE TM_0186"/>
    <property type="match status" value="1"/>
</dbReference>
<dbReference type="AlphaFoldDB" id="A0A5C6U4R2"/>
<dbReference type="PANTHER" id="PTHR45228">
    <property type="entry name" value="CYCLIC DI-GMP PHOSPHODIESTERASE TM_0186-RELATED"/>
    <property type="match status" value="1"/>
</dbReference>
<dbReference type="EMBL" id="VOPW01000001">
    <property type="protein sequence ID" value="TXC67051.1"/>
    <property type="molecule type" value="Genomic_DNA"/>
</dbReference>
<gene>
    <name evidence="2" type="ORF">FSC37_18755</name>
</gene>
<sequence>MLASHFADADSAYAPLGPADPAMAQAQLERVTADLGRMYRERNEALRALARAHHEALLRLSIAAEYRDDDTGVHIVRMGFLAEALALALGQQRSWARLLRMAAPMHDIGKIGIPDNVLKKPGPLTPEERAVMNRHAQMGAEILGTSDVPLFRLASEVALSHHERFDGGGYPQGLAGTDIPLSGRIVSVVDYFDALTMDRCYRPAIADDTALEMLRRERGRLFDPVVADAFLNNAAHMVALRDRINEHRPQFSALLDDEALPLIGA</sequence>
<dbReference type="CDD" id="cd00077">
    <property type="entry name" value="HDc"/>
    <property type="match status" value="1"/>
</dbReference>
<feature type="domain" description="HD-GYP" evidence="1">
    <location>
        <begin position="49"/>
        <end position="246"/>
    </location>
</feature>
<dbReference type="Gene3D" id="1.10.3210.10">
    <property type="entry name" value="Hypothetical protein af1432"/>
    <property type="match status" value="1"/>
</dbReference>
<organism evidence="2 3">
    <name type="scientific">Piscinibacter aquaticus</name>
    <dbReference type="NCBI Taxonomy" id="392597"/>
    <lineage>
        <taxon>Bacteria</taxon>
        <taxon>Pseudomonadati</taxon>
        <taxon>Pseudomonadota</taxon>
        <taxon>Betaproteobacteria</taxon>
        <taxon>Burkholderiales</taxon>
        <taxon>Sphaerotilaceae</taxon>
        <taxon>Piscinibacter</taxon>
    </lineage>
</organism>
<keyword evidence="3" id="KW-1185">Reference proteome</keyword>
<proteinExistence type="predicted"/>
<dbReference type="InterPro" id="IPR037522">
    <property type="entry name" value="HD_GYP_dom"/>
</dbReference>
<dbReference type="GO" id="GO:0008081">
    <property type="term" value="F:phosphoric diester hydrolase activity"/>
    <property type="evidence" value="ECO:0007669"/>
    <property type="project" value="UniProtKB-ARBA"/>
</dbReference>
<dbReference type="InterPro" id="IPR003607">
    <property type="entry name" value="HD/PDEase_dom"/>
</dbReference>
<evidence type="ECO:0000313" key="2">
    <source>
        <dbReference type="EMBL" id="TXC67051.1"/>
    </source>
</evidence>
<protein>
    <submittedName>
        <fullName evidence="2">HD domain-containing protein</fullName>
    </submittedName>
</protein>
<dbReference type="SUPFAM" id="SSF109604">
    <property type="entry name" value="HD-domain/PDEase-like"/>
    <property type="match status" value="1"/>
</dbReference>
<dbReference type="InterPro" id="IPR052020">
    <property type="entry name" value="Cyclic_di-GMP/3'3'-cGAMP_PDE"/>
</dbReference>
<dbReference type="Pfam" id="PF13487">
    <property type="entry name" value="HD_5"/>
    <property type="match status" value="1"/>
</dbReference>
<dbReference type="SMART" id="SM00471">
    <property type="entry name" value="HDc"/>
    <property type="match status" value="1"/>
</dbReference>
<comment type="caution">
    <text evidence="2">The sequence shown here is derived from an EMBL/GenBank/DDBJ whole genome shotgun (WGS) entry which is preliminary data.</text>
</comment>
<accession>A0A5C6U4R2</accession>
<evidence type="ECO:0000313" key="3">
    <source>
        <dbReference type="Proteomes" id="UP000321832"/>
    </source>
</evidence>
<dbReference type="PROSITE" id="PS51832">
    <property type="entry name" value="HD_GYP"/>
    <property type="match status" value="1"/>
</dbReference>
<name>A0A5C6U4R2_9BURK</name>
<reference evidence="2 3" key="1">
    <citation type="submission" date="2019-08" db="EMBL/GenBank/DDBJ databases">
        <authorList>
            <person name="Khan S.A."/>
            <person name="Jeon C.O."/>
            <person name="Jeong S.E."/>
        </authorList>
    </citation>
    <scope>NUCLEOTIDE SEQUENCE [LARGE SCALE GENOMIC DNA]</scope>
    <source>
        <strain evidence="3">IMCC1728</strain>
    </source>
</reference>